<evidence type="ECO:0000256" key="4">
    <source>
        <dbReference type="SAM" id="MobiDB-lite"/>
    </source>
</evidence>
<gene>
    <name evidence="6" type="ORF">NEOLEDRAFT_1142719</name>
</gene>
<proteinExistence type="predicted"/>
<sequence>MTSESTTTKVQAGKSLDDSEVAETENAALDLRSSISQFAYIESPSPRSRAGRVTQVASSSSPATPQKRRATALDNNTLDSKEKILLTPKKLKSKRAYAAPETYAHLNVLQDYLKEALDVMFCGINPGYMSAEKGHHFANPTNHFWKCLHQSGLTPTLVSPTADFTLPSEYNLGLTNLVDRPSIEQAELSRAEMVASVPIFLDKVRKWRPRMVCFVGRSMWLCVEKGLQMLCEPSALSPRPGTPKRPGKKGNKNKNEGYGMQPYKIVHPSLDEHDAVDKTLLFVVPSTSGRVVSHQLPDKVRLFTTLHNLVEQMKAGTLNTDTFATITLLKTDEMPEVPPESLPASLLTMDDVKDEDAA</sequence>
<dbReference type="CDD" id="cd10028">
    <property type="entry name" value="UDG-F2_TDG_MUG"/>
    <property type="match status" value="1"/>
</dbReference>
<dbReference type="GO" id="GO:0004844">
    <property type="term" value="F:uracil DNA N-glycosylase activity"/>
    <property type="evidence" value="ECO:0007669"/>
    <property type="project" value="TreeGrafter"/>
</dbReference>
<keyword evidence="1" id="KW-0227">DNA damage</keyword>
<evidence type="ECO:0000256" key="3">
    <source>
        <dbReference type="ARBA" id="ARBA00023204"/>
    </source>
</evidence>
<evidence type="ECO:0000313" key="6">
    <source>
        <dbReference type="EMBL" id="KZT18927.1"/>
    </source>
</evidence>
<dbReference type="STRING" id="1314782.A0A165MY40"/>
<dbReference type="InParanoid" id="A0A165MY40"/>
<dbReference type="PANTHER" id="PTHR12159:SF9">
    <property type="entry name" value="G_T MISMATCH-SPECIFIC THYMINE DNA GLYCOSYLASE"/>
    <property type="match status" value="1"/>
</dbReference>
<evidence type="ECO:0000313" key="7">
    <source>
        <dbReference type="Proteomes" id="UP000076761"/>
    </source>
</evidence>
<reference evidence="6 7" key="1">
    <citation type="journal article" date="2016" name="Mol. Biol. Evol.">
        <title>Comparative Genomics of Early-Diverging Mushroom-Forming Fungi Provides Insights into the Origins of Lignocellulose Decay Capabilities.</title>
        <authorList>
            <person name="Nagy L.G."/>
            <person name="Riley R."/>
            <person name="Tritt A."/>
            <person name="Adam C."/>
            <person name="Daum C."/>
            <person name="Floudas D."/>
            <person name="Sun H."/>
            <person name="Yadav J.S."/>
            <person name="Pangilinan J."/>
            <person name="Larsson K.H."/>
            <person name="Matsuura K."/>
            <person name="Barry K."/>
            <person name="Labutti K."/>
            <person name="Kuo R."/>
            <person name="Ohm R.A."/>
            <person name="Bhattacharya S.S."/>
            <person name="Shirouzu T."/>
            <person name="Yoshinaga Y."/>
            <person name="Martin F.M."/>
            <person name="Grigoriev I.V."/>
            <person name="Hibbett D.S."/>
        </authorList>
    </citation>
    <scope>NUCLEOTIDE SEQUENCE [LARGE SCALE GENOMIC DNA]</scope>
    <source>
        <strain evidence="6 7">HHB14362 ss-1</strain>
    </source>
</reference>
<dbReference type="GO" id="GO:0006285">
    <property type="term" value="P:base-excision repair, AP site formation"/>
    <property type="evidence" value="ECO:0007669"/>
    <property type="project" value="InterPro"/>
</dbReference>
<dbReference type="InterPro" id="IPR036895">
    <property type="entry name" value="Uracil-DNA_glycosylase-like_sf"/>
</dbReference>
<keyword evidence="7" id="KW-1185">Reference proteome</keyword>
<dbReference type="FunCoup" id="A0A165MY40">
    <property type="interactions" value="19"/>
</dbReference>
<dbReference type="Gene3D" id="3.40.470.10">
    <property type="entry name" value="Uracil-DNA glycosylase-like domain"/>
    <property type="match status" value="1"/>
</dbReference>
<dbReference type="InterPro" id="IPR005122">
    <property type="entry name" value="Uracil-DNA_glycosylase-like"/>
</dbReference>
<dbReference type="OrthoDB" id="565731at2759"/>
<organism evidence="6 7">
    <name type="scientific">Neolentinus lepideus HHB14362 ss-1</name>
    <dbReference type="NCBI Taxonomy" id="1314782"/>
    <lineage>
        <taxon>Eukaryota</taxon>
        <taxon>Fungi</taxon>
        <taxon>Dikarya</taxon>
        <taxon>Basidiomycota</taxon>
        <taxon>Agaricomycotina</taxon>
        <taxon>Agaricomycetes</taxon>
        <taxon>Gloeophyllales</taxon>
        <taxon>Gloeophyllaceae</taxon>
        <taxon>Neolentinus</taxon>
    </lineage>
</organism>
<feature type="compositionally biased region" description="Polar residues" evidence="4">
    <location>
        <begin position="55"/>
        <end position="64"/>
    </location>
</feature>
<keyword evidence="3" id="KW-0234">DNA repair</keyword>
<protein>
    <submittedName>
        <fullName evidence="6">DNA glycosylase</fullName>
    </submittedName>
</protein>
<feature type="region of interest" description="Disordered" evidence="4">
    <location>
        <begin position="42"/>
        <end position="69"/>
    </location>
</feature>
<accession>A0A165MY40</accession>
<dbReference type="InterPro" id="IPR015637">
    <property type="entry name" value="MUG/TDG"/>
</dbReference>
<dbReference type="PANTHER" id="PTHR12159">
    <property type="entry name" value="G/T AND G/U MISMATCH-SPECIFIC DNA GLYCOSYLASE"/>
    <property type="match status" value="1"/>
</dbReference>
<dbReference type="GO" id="GO:0008263">
    <property type="term" value="F:pyrimidine-specific mismatch base pair DNA N-glycosylase activity"/>
    <property type="evidence" value="ECO:0007669"/>
    <property type="project" value="TreeGrafter"/>
</dbReference>
<evidence type="ECO:0000259" key="5">
    <source>
        <dbReference type="Pfam" id="PF03167"/>
    </source>
</evidence>
<evidence type="ECO:0000256" key="1">
    <source>
        <dbReference type="ARBA" id="ARBA00022763"/>
    </source>
</evidence>
<name>A0A165MY40_9AGAM</name>
<dbReference type="Pfam" id="PF03167">
    <property type="entry name" value="UDG"/>
    <property type="match status" value="1"/>
</dbReference>
<dbReference type="Proteomes" id="UP000076761">
    <property type="component" value="Unassembled WGS sequence"/>
</dbReference>
<feature type="compositionally biased region" description="Polar residues" evidence="4">
    <location>
        <begin position="1"/>
        <end position="10"/>
    </location>
</feature>
<dbReference type="EMBL" id="KV425656">
    <property type="protein sequence ID" value="KZT18927.1"/>
    <property type="molecule type" value="Genomic_DNA"/>
</dbReference>
<dbReference type="AlphaFoldDB" id="A0A165MY40"/>
<dbReference type="SUPFAM" id="SSF52141">
    <property type="entry name" value="Uracil-DNA glycosylase-like"/>
    <property type="match status" value="1"/>
</dbReference>
<feature type="region of interest" description="Disordered" evidence="4">
    <location>
        <begin position="1"/>
        <end position="24"/>
    </location>
</feature>
<evidence type="ECO:0000256" key="2">
    <source>
        <dbReference type="ARBA" id="ARBA00022801"/>
    </source>
</evidence>
<feature type="domain" description="Uracil-DNA glycosylase-like" evidence="5">
    <location>
        <begin position="112"/>
        <end position="294"/>
    </location>
</feature>
<keyword evidence="2" id="KW-0378">Hydrolase</keyword>
<feature type="region of interest" description="Disordered" evidence="4">
    <location>
        <begin position="233"/>
        <end position="260"/>
    </location>
</feature>